<evidence type="ECO:0000256" key="1">
    <source>
        <dbReference type="SAM" id="Phobius"/>
    </source>
</evidence>
<evidence type="ECO:0000313" key="2">
    <source>
        <dbReference type="EMBL" id="OGM09949.1"/>
    </source>
</evidence>
<keyword evidence="1" id="KW-1133">Transmembrane helix</keyword>
<dbReference type="STRING" id="1802479.A2Y68_00785"/>
<comment type="caution">
    <text evidence="2">The sequence shown here is derived from an EMBL/GenBank/DDBJ whole genome shotgun (WGS) entry which is preliminary data.</text>
</comment>
<reference evidence="2 3" key="1">
    <citation type="journal article" date="2016" name="Nat. Commun.">
        <title>Thousands of microbial genomes shed light on interconnected biogeochemical processes in an aquifer system.</title>
        <authorList>
            <person name="Anantharaman K."/>
            <person name="Brown C.T."/>
            <person name="Hug L.A."/>
            <person name="Sharon I."/>
            <person name="Castelle C.J."/>
            <person name="Probst A.J."/>
            <person name="Thomas B.C."/>
            <person name="Singh A."/>
            <person name="Wilkins M.J."/>
            <person name="Karaoz U."/>
            <person name="Brodie E.L."/>
            <person name="Williams K.H."/>
            <person name="Hubbard S.S."/>
            <person name="Banfield J.F."/>
        </authorList>
    </citation>
    <scope>NUCLEOTIDE SEQUENCE [LARGE SCALE GENOMIC DNA]</scope>
</reference>
<feature type="transmembrane region" description="Helical" evidence="1">
    <location>
        <begin position="36"/>
        <end position="56"/>
    </location>
</feature>
<dbReference type="EMBL" id="MGFR01000002">
    <property type="protein sequence ID" value="OGM09949.1"/>
    <property type="molecule type" value="Genomic_DNA"/>
</dbReference>
<keyword evidence="1" id="KW-0812">Transmembrane</keyword>
<dbReference type="AlphaFoldDB" id="A0A1F7X5G8"/>
<organism evidence="2 3">
    <name type="scientific">Candidatus Woesebacteria bacterium RBG_13_46_13</name>
    <dbReference type="NCBI Taxonomy" id="1802479"/>
    <lineage>
        <taxon>Bacteria</taxon>
        <taxon>Candidatus Woeseibacteriota</taxon>
    </lineage>
</organism>
<keyword evidence="1" id="KW-0472">Membrane</keyword>
<evidence type="ECO:0000313" key="3">
    <source>
        <dbReference type="Proteomes" id="UP000176778"/>
    </source>
</evidence>
<accession>A0A1F7X5G8</accession>
<name>A0A1F7X5G8_9BACT</name>
<sequence>MKEDEIKKEKKKLNKYFIFFLISTVGSMVLGDDSQLGMIFSALSLISLIVLIAKGVDYKRKVNEIKK</sequence>
<protein>
    <submittedName>
        <fullName evidence="2">Uncharacterized protein</fullName>
    </submittedName>
</protein>
<feature type="transmembrane region" description="Helical" evidence="1">
    <location>
        <begin position="12"/>
        <end position="30"/>
    </location>
</feature>
<dbReference type="Proteomes" id="UP000176778">
    <property type="component" value="Unassembled WGS sequence"/>
</dbReference>
<proteinExistence type="predicted"/>
<gene>
    <name evidence="2" type="ORF">A2Y68_00785</name>
</gene>